<dbReference type="Gene3D" id="3.30.1490.110">
    <property type="match status" value="1"/>
</dbReference>
<dbReference type="SMART" id="SM00842">
    <property type="entry name" value="FtsA"/>
    <property type="match status" value="1"/>
</dbReference>
<keyword evidence="2 5" id="KW-0132">Cell division</keyword>
<dbReference type="PANTHER" id="PTHR32432">
    <property type="entry name" value="CELL DIVISION PROTEIN FTSA-RELATED"/>
    <property type="match status" value="1"/>
</dbReference>
<evidence type="ECO:0000313" key="9">
    <source>
        <dbReference type="EMBL" id="CAA0114268.1"/>
    </source>
</evidence>
<name>A0A5S9Q8F8_9GAMM</name>
<comment type="subcellular location">
    <subcellularLocation>
        <location evidence="5">Cell membrane</location>
        <topology evidence="5">Peripheral membrane protein</topology>
        <orientation evidence="5">Cytoplasmic side</orientation>
    </subcellularLocation>
    <text evidence="5">Localizes to the Z ring in an FtsZ-dependent manner. Targeted to the membrane through a conserved C-terminal amphipathic helix.</text>
</comment>
<comment type="similarity">
    <text evidence="5 6">Belongs to the FtsA/MreB family.</text>
</comment>
<dbReference type="EMBL" id="CACSIO010000001">
    <property type="protein sequence ID" value="CAA0083890.1"/>
    <property type="molecule type" value="Genomic_DNA"/>
</dbReference>
<evidence type="ECO:0000256" key="4">
    <source>
        <dbReference type="ARBA" id="ARBA00023306"/>
    </source>
</evidence>
<dbReference type="SUPFAM" id="SSF53067">
    <property type="entry name" value="Actin-like ATPase domain"/>
    <property type="match status" value="2"/>
</dbReference>
<dbReference type="Pfam" id="PF14450">
    <property type="entry name" value="FtsA"/>
    <property type="match status" value="2"/>
</dbReference>
<keyword evidence="11" id="KW-1185">Reference proteome</keyword>
<reference evidence="10 11" key="1">
    <citation type="submission" date="2019-11" db="EMBL/GenBank/DDBJ databases">
        <authorList>
            <person name="Holert J."/>
        </authorList>
    </citation>
    <scope>NUCLEOTIDE SEQUENCE [LARGE SCALE GENOMIC DNA]</scope>
    <source>
        <strain evidence="9">BC5_2</strain>
        <strain evidence="8">SB11_3</strain>
    </source>
</reference>
<dbReference type="AlphaFoldDB" id="A0A5S9Q8F8"/>
<evidence type="ECO:0000259" key="7">
    <source>
        <dbReference type="SMART" id="SM00842"/>
    </source>
</evidence>
<dbReference type="HAMAP" id="MF_02033">
    <property type="entry name" value="FtsA"/>
    <property type="match status" value="1"/>
</dbReference>
<dbReference type="PANTHER" id="PTHR32432:SF4">
    <property type="entry name" value="CELL DIVISION PROTEIN FTSA"/>
    <property type="match status" value="1"/>
</dbReference>
<evidence type="ECO:0000313" key="11">
    <source>
        <dbReference type="Proteomes" id="UP000441399"/>
    </source>
</evidence>
<dbReference type="FunFam" id="3.30.420.40:FF:000032">
    <property type="entry name" value="Cell division protein FtsA"/>
    <property type="match status" value="1"/>
</dbReference>
<evidence type="ECO:0000256" key="5">
    <source>
        <dbReference type="HAMAP-Rule" id="MF_02033"/>
    </source>
</evidence>
<dbReference type="InterPro" id="IPR043129">
    <property type="entry name" value="ATPase_NBD"/>
</dbReference>
<evidence type="ECO:0000256" key="3">
    <source>
        <dbReference type="ARBA" id="ARBA00023136"/>
    </source>
</evidence>
<keyword evidence="4 5" id="KW-0131">Cell cycle</keyword>
<keyword evidence="3 5" id="KW-0472">Membrane</keyword>
<dbReference type="InterPro" id="IPR003494">
    <property type="entry name" value="SHS2_FtsA"/>
</dbReference>
<dbReference type="PIRSF" id="PIRSF003101">
    <property type="entry name" value="FtsA"/>
    <property type="match status" value="1"/>
</dbReference>
<keyword evidence="1 5" id="KW-1003">Cell membrane</keyword>
<dbReference type="Proteomes" id="UP000441399">
    <property type="component" value="Unassembled WGS sequence"/>
</dbReference>
<evidence type="ECO:0000313" key="10">
    <source>
        <dbReference type="Proteomes" id="UP000434580"/>
    </source>
</evidence>
<dbReference type="OrthoDB" id="9810567at2"/>
<evidence type="ECO:0000256" key="6">
    <source>
        <dbReference type="PIRNR" id="PIRNR003101"/>
    </source>
</evidence>
<comment type="subunit">
    <text evidence="5">Self-interacts. Interacts with FtsZ.</text>
</comment>
<organism evidence="9 10">
    <name type="scientific">BD1-7 clade bacterium</name>
    <dbReference type="NCBI Taxonomy" id="2029982"/>
    <lineage>
        <taxon>Bacteria</taxon>
        <taxon>Pseudomonadati</taxon>
        <taxon>Pseudomonadota</taxon>
        <taxon>Gammaproteobacteria</taxon>
        <taxon>Cellvibrionales</taxon>
        <taxon>Spongiibacteraceae</taxon>
        <taxon>BD1-7 clade</taxon>
    </lineage>
</organism>
<dbReference type="InterPro" id="IPR050696">
    <property type="entry name" value="FtsA/MreB"/>
</dbReference>
<evidence type="ECO:0000313" key="8">
    <source>
        <dbReference type="EMBL" id="CAA0083890.1"/>
    </source>
</evidence>
<evidence type="ECO:0000256" key="1">
    <source>
        <dbReference type="ARBA" id="ARBA00022475"/>
    </source>
</evidence>
<sequence>MASEHSTNKIVGLDIGTSKVVAIVGEVNTEGELEIIGLGSHPSRGLKKGVVVDIESTVQSIQRAVEEAELMAGCQIYSVYAGIAGSHIRSLNSHGIVAIKDKEVMEADVERVIDAAKAVAIPADQKVLHILPQEYLIDSQEGVKEPYGMSGVRLEAKVHLVTGAVNAAQNIEKCIQRCGLVAEDIILEQLASSYAVLTDDERELGVCLVDIGGGTSDIAIFTEGSIKHTGVIPIAGDQVTNDIAMALRTPTQYAEEIKMKYACALAQLAGADETIKVPSVGDRPPRDLSRQALAEVVEPRYDELFTLVQAEIRRSGYEQMLAGGIVLTGGTAKMEGVIDLAEEIFHMPVRLGLPNQTGGLQDIVRNPIYATGVGLLHYGMRQQFAPLPGTQVRTVQTGVLEKMKRWFQNNF</sequence>
<dbReference type="InterPro" id="IPR020823">
    <property type="entry name" value="Cell_div_FtsA"/>
</dbReference>
<accession>A0A5S9Q8F8</accession>
<dbReference type="Pfam" id="PF02491">
    <property type="entry name" value="SHS2_FTSA"/>
    <property type="match status" value="1"/>
</dbReference>
<dbReference type="Gene3D" id="3.30.420.40">
    <property type="match status" value="2"/>
</dbReference>
<dbReference type="CDD" id="cd24048">
    <property type="entry name" value="ASKHA_NBD_FtsA"/>
    <property type="match status" value="1"/>
</dbReference>
<dbReference type="GO" id="GO:0032153">
    <property type="term" value="C:cell division site"/>
    <property type="evidence" value="ECO:0007669"/>
    <property type="project" value="UniProtKB-UniRule"/>
</dbReference>
<dbReference type="NCBIfam" id="NF007009">
    <property type="entry name" value="PRK09472.1"/>
    <property type="match status" value="1"/>
</dbReference>
<dbReference type="NCBIfam" id="TIGR01174">
    <property type="entry name" value="ftsA"/>
    <property type="match status" value="1"/>
</dbReference>
<dbReference type="Proteomes" id="UP000434580">
    <property type="component" value="Unassembled WGS sequence"/>
</dbReference>
<proteinExistence type="inferred from homology"/>
<gene>
    <name evidence="9" type="primary">ftsA_2</name>
    <name evidence="5" type="synonym">ftsA</name>
    <name evidence="8" type="synonym">ftsA_1</name>
    <name evidence="9" type="ORF">DPBNPPHM_01815</name>
    <name evidence="8" type="ORF">OPDIPICF_00591</name>
</gene>
<dbReference type="GO" id="GO:0043093">
    <property type="term" value="P:FtsZ-dependent cytokinesis"/>
    <property type="evidence" value="ECO:0007669"/>
    <property type="project" value="UniProtKB-UniRule"/>
</dbReference>
<dbReference type="GO" id="GO:0009898">
    <property type="term" value="C:cytoplasmic side of plasma membrane"/>
    <property type="evidence" value="ECO:0007669"/>
    <property type="project" value="UniProtKB-UniRule"/>
</dbReference>
<evidence type="ECO:0000256" key="2">
    <source>
        <dbReference type="ARBA" id="ARBA00022618"/>
    </source>
</evidence>
<protein>
    <recommendedName>
        <fullName evidence="5 6">Cell division protein FtsA</fullName>
    </recommendedName>
</protein>
<feature type="domain" description="SHS2" evidence="7">
    <location>
        <begin position="10"/>
        <end position="196"/>
    </location>
</feature>
<dbReference type="FunFam" id="3.30.420.40:FF:000035">
    <property type="entry name" value="Cell division protein FtsA"/>
    <property type="match status" value="1"/>
</dbReference>
<dbReference type="FunFam" id="3.30.1490.110:FF:000001">
    <property type="entry name" value="Cell division protein FtsA"/>
    <property type="match status" value="1"/>
</dbReference>
<dbReference type="EMBL" id="CACSII010000017">
    <property type="protein sequence ID" value="CAA0114268.1"/>
    <property type="molecule type" value="Genomic_DNA"/>
</dbReference>
<comment type="function">
    <text evidence="5 6">Cell division protein that is involved in the assembly of the Z ring. May serve as a membrane anchor for the Z ring.</text>
</comment>